<keyword evidence="2 12" id="KW-0768">Sushi</keyword>
<feature type="domain" description="Sushi" evidence="15">
    <location>
        <begin position="1898"/>
        <end position="1957"/>
    </location>
</feature>
<evidence type="ECO:0000259" key="15">
    <source>
        <dbReference type="PROSITE" id="PS50923"/>
    </source>
</evidence>
<feature type="domain" description="CUB" evidence="14">
    <location>
        <begin position="1264"/>
        <end position="1373"/>
    </location>
</feature>
<evidence type="ECO:0000256" key="11">
    <source>
        <dbReference type="PROSITE-ProRule" id="PRU00059"/>
    </source>
</evidence>
<accession>A0A672H5I3</accession>
<feature type="domain" description="Sushi" evidence="15">
    <location>
        <begin position="1376"/>
        <end position="1436"/>
    </location>
</feature>
<evidence type="ECO:0000256" key="9">
    <source>
        <dbReference type="ARBA" id="ARBA00023180"/>
    </source>
</evidence>
<feature type="domain" description="Sushi" evidence="15">
    <location>
        <begin position="131"/>
        <end position="192"/>
    </location>
</feature>
<name>A0A672H5I3_SALFA</name>
<feature type="domain" description="CUB" evidence="14">
    <location>
        <begin position="196"/>
        <end position="299"/>
    </location>
</feature>
<feature type="domain" description="Sushi" evidence="15">
    <location>
        <begin position="2533"/>
        <end position="2597"/>
    </location>
</feature>
<protein>
    <submittedName>
        <fullName evidence="16">CUB and Sushi multiple domains 3a</fullName>
    </submittedName>
</protein>
<feature type="domain" description="CUB" evidence="14">
    <location>
        <begin position="917"/>
        <end position="1027"/>
    </location>
</feature>
<feature type="disulfide bond" evidence="12">
    <location>
        <begin position="2925"/>
        <end position="2952"/>
    </location>
</feature>
<dbReference type="Ensembl" id="ENSSFAT00005025313.1">
    <property type="protein sequence ID" value="ENSSFAP00005024334.1"/>
    <property type="gene ID" value="ENSSFAG00005012326.1"/>
</dbReference>
<feature type="disulfide bond" evidence="12">
    <location>
        <begin position="2626"/>
        <end position="2653"/>
    </location>
</feature>
<reference evidence="16" key="1">
    <citation type="submission" date="2019-06" db="EMBL/GenBank/DDBJ databases">
        <authorList>
            <consortium name="Wellcome Sanger Institute Data Sharing"/>
        </authorList>
    </citation>
    <scope>NUCLEOTIDE SEQUENCE [LARGE SCALE GENOMIC DNA]</scope>
</reference>
<dbReference type="InterPro" id="IPR051277">
    <property type="entry name" value="SEZ6_CSMD_C4BPB_Regulators"/>
</dbReference>
<evidence type="ECO:0000256" key="10">
    <source>
        <dbReference type="ARBA" id="ARBA00061013"/>
    </source>
</evidence>
<evidence type="ECO:0000259" key="14">
    <source>
        <dbReference type="PROSITE" id="PS01180"/>
    </source>
</evidence>
<feature type="domain" description="Sushi" evidence="15">
    <location>
        <begin position="3075"/>
        <end position="3134"/>
    </location>
</feature>
<dbReference type="CDD" id="cd00033">
    <property type="entry name" value="CCP"/>
    <property type="match status" value="25"/>
</dbReference>
<dbReference type="FunFam" id="2.60.120.290:FF:000001">
    <property type="entry name" value="CUB and sushi domain-containing protein 3 isoform X1"/>
    <property type="match status" value="11"/>
</dbReference>
<feature type="domain" description="CUB" evidence="14">
    <location>
        <begin position="1612"/>
        <end position="1720"/>
    </location>
</feature>
<feature type="domain" description="Sushi" evidence="15">
    <location>
        <begin position="2955"/>
        <end position="3012"/>
    </location>
</feature>
<dbReference type="InterPro" id="IPR000436">
    <property type="entry name" value="Sushi_SCR_CCP_dom"/>
</dbReference>
<feature type="domain" description="Sushi" evidence="15">
    <location>
        <begin position="2656"/>
        <end position="2713"/>
    </location>
</feature>
<evidence type="ECO:0000256" key="2">
    <source>
        <dbReference type="ARBA" id="ARBA00022659"/>
    </source>
</evidence>
<feature type="domain" description="Sushi" evidence="15">
    <location>
        <begin position="3016"/>
        <end position="3074"/>
    </location>
</feature>
<feature type="domain" description="CUB" evidence="14">
    <location>
        <begin position="571"/>
        <end position="679"/>
    </location>
</feature>
<keyword evidence="8 12" id="KW-1015">Disulfide bond</keyword>
<feature type="domain" description="Sushi" evidence="15">
    <location>
        <begin position="1202"/>
        <end position="1262"/>
    </location>
</feature>
<feature type="domain" description="Sushi" evidence="15">
    <location>
        <begin position="1030"/>
        <end position="1089"/>
    </location>
</feature>
<feature type="domain" description="Sushi" evidence="15">
    <location>
        <begin position="682"/>
        <end position="743"/>
    </location>
</feature>
<dbReference type="SMART" id="SM00042">
    <property type="entry name" value="CUB"/>
    <property type="match status" value="14"/>
</dbReference>
<keyword evidence="5" id="KW-0677">Repeat</keyword>
<feature type="domain" description="Sushi" evidence="15">
    <location>
        <begin position="334"/>
        <end position="395"/>
    </location>
</feature>
<feature type="domain" description="Sushi" evidence="15">
    <location>
        <begin position="2471"/>
        <end position="2532"/>
    </location>
</feature>
<feature type="domain" description="Sushi" evidence="15">
    <location>
        <begin position="2067"/>
        <end position="2126"/>
    </location>
</feature>
<feature type="domain" description="Sushi" evidence="15">
    <location>
        <begin position="1726"/>
        <end position="1787"/>
    </location>
</feature>
<dbReference type="CDD" id="cd00041">
    <property type="entry name" value="CUB"/>
    <property type="match status" value="14"/>
</dbReference>
<feature type="domain" description="CUB" evidence="14">
    <location>
        <begin position="398"/>
        <end position="509"/>
    </location>
</feature>
<feature type="disulfide bond" evidence="12">
    <location>
        <begin position="3045"/>
        <end position="3072"/>
    </location>
</feature>
<keyword evidence="6" id="KW-1133">Transmembrane helix</keyword>
<evidence type="ECO:0000256" key="7">
    <source>
        <dbReference type="ARBA" id="ARBA00023136"/>
    </source>
</evidence>
<keyword evidence="17" id="KW-1185">Reference proteome</keyword>
<dbReference type="InterPro" id="IPR035976">
    <property type="entry name" value="Sushi/SCR/CCP_sf"/>
</dbReference>
<evidence type="ECO:0000313" key="16">
    <source>
        <dbReference type="Ensembl" id="ENSSFAP00005024334.1"/>
    </source>
</evidence>
<feature type="domain" description="CUB" evidence="14">
    <location>
        <begin position="745"/>
        <end position="853"/>
    </location>
</feature>
<feature type="disulfide bond" evidence="12">
    <location>
        <begin position="2684"/>
        <end position="2711"/>
    </location>
</feature>
<feature type="domain" description="Sushi" evidence="15">
    <location>
        <begin position="512"/>
        <end position="569"/>
    </location>
</feature>
<comment type="subcellular location">
    <subcellularLocation>
        <location evidence="1">Membrane</location>
    </subcellularLocation>
</comment>
<keyword evidence="9" id="KW-0325">Glycoprotein</keyword>
<dbReference type="PANTHER" id="PTHR45656">
    <property type="entry name" value="PROTEIN CBR-CLEC-78"/>
    <property type="match status" value="1"/>
</dbReference>
<dbReference type="GO" id="GO:0016020">
    <property type="term" value="C:membrane"/>
    <property type="evidence" value="ECO:0007669"/>
    <property type="project" value="UniProtKB-SubCell"/>
</dbReference>
<feature type="domain" description="CUB" evidence="14">
    <location>
        <begin position="2128"/>
        <end position="2235"/>
    </location>
</feature>
<dbReference type="Gene3D" id="2.10.70.10">
    <property type="entry name" value="Complement Module, domain 1"/>
    <property type="match status" value="25"/>
</dbReference>
<feature type="domain" description="Sushi" evidence="15">
    <location>
        <begin position="2891"/>
        <end position="2954"/>
    </location>
</feature>
<evidence type="ECO:0000256" key="1">
    <source>
        <dbReference type="ARBA" id="ARBA00004370"/>
    </source>
</evidence>
<comment type="caution">
    <text evidence="12">Lacks conserved residue(s) required for the propagation of feature annotation.</text>
</comment>
<dbReference type="SMART" id="SM00032">
    <property type="entry name" value="CCP"/>
    <property type="match status" value="25"/>
</dbReference>
<feature type="domain" description="Sushi" evidence="15">
    <location>
        <begin position="1549"/>
        <end position="1610"/>
    </location>
</feature>
<feature type="domain" description="Sushi" evidence="15">
    <location>
        <begin position="2776"/>
        <end position="2833"/>
    </location>
</feature>
<dbReference type="Pfam" id="PF00431">
    <property type="entry name" value="CUB"/>
    <property type="match status" value="14"/>
</dbReference>
<feature type="disulfide bond" evidence="11">
    <location>
        <begin position="1955"/>
        <end position="1982"/>
    </location>
</feature>
<evidence type="ECO:0000313" key="17">
    <source>
        <dbReference type="Proteomes" id="UP000472267"/>
    </source>
</evidence>
<dbReference type="FunFam" id="2.10.70.10:FF:000011">
    <property type="entry name" value="CUB and sushi domain-containing protein 3 isoform A"/>
    <property type="match status" value="2"/>
</dbReference>
<dbReference type="PROSITE" id="PS50923">
    <property type="entry name" value="SUSHI"/>
    <property type="match status" value="24"/>
</dbReference>
<dbReference type="PROSITE" id="PS01180">
    <property type="entry name" value="CUB"/>
    <property type="match status" value="14"/>
</dbReference>
<feature type="domain" description="Sushi" evidence="15">
    <location>
        <begin position="2598"/>
        <end position="2655"/>
    </location>
</feature>
<feature type="domain" description="CUB" evidence="14">
    <location>
        <begin position="20"/>
        <end position="128"/>
    </location>
</feature>
<dbReference type="InterPro" id="IPR035914">
    <property type="entry name" value="Sperma_CUB_dom_sf"/>
</dbReference>
<dbReference type="FunFam" id="2.10.70.10:FF:000047">
    <property type="entry name" value="CUB and Sushi multiple domains 3"/>
    <property type="match status" value="1"/>
</dbReference>
<evidence type="ECO:0000256" key="4">
    <source>
        <dbReference type="ARBA" id="ARBA00022729"/>
    </source>
</evidence>
<feature type="disulfide bond" evidence="12">
    <location>
        <begin position="2804"/>
        <end position="2831"/>
    </location>
</feature>
<feature type="signal peptide" evidence="13">
    <location>
        <begin position="1"/>
        <end position="19"/>
    </location>
</feature>
<dbReference type="SUPFAM" id="SSF57535">
    <property type="entry name" value="Complement control module/SCR domain"/>
    <property type="match status" value="25"/>
</dbReference>
<feature type="domain" description="CUB" evidence="14">
    <location>
        <begin position="1789"/>
        <end position="1897"/>
    </location>
</feature>
<keyword evidence="3" id="KW-0812">Transmembrane</keyword>
<comment type="similarity">
    <text evidence="10">Belongs to the CSMD family.</text>
</comment>
<feature type="disulfide bond" evidence="12">
    <location>
        <begin position="2983"/>
        <end position="3010"/>
    </location>
</feature>
<dbReference type="Gene3D" id="2.60.120.290">
    <property type="entry name" value="Spermadhesin, CUB domain"/>
    <property type="match status" value="14"/>
</dbReference>
<dbReference type="Pfam" id="PF00084">
    <property type="entry name" value="Sushi"/>
    <property type="match status" value="24"/>
</dbReference>
<feature type="disulfide bond" evidence="12">
    <location>
        <begin position="540"/>
        <end position="567"/>
    </location>
</feature>
<gene>
    <name evidence="16" type="primary">LOC115397239</name>
</gene>
<dbReference type="Proteomes" id="UP000472267">
    <property type="component" value="Chromosome 11"/>
</dbReference>
<feature type="disulfide bond" evidence="11">
    <location>
        <begin position="1264"/>
        <end position="1291"/>
    </location>
</feature>
<evidence type="ECO:0000256" key="8">
    <source>
        <dbReference type="ARBA" id="ARBA00023157"/>
    </source>
</evidence>
<evidence type="ECO:0000256" key="5">
    <source>
        <dbReference type="ARBA" id="ARBA00022737"/>
    </source>
</evidence>
<keyword evidence="7" id="KW-0472">Membrane</keyword>
<proteinExistence type="inferred from homology"/>
<dbReference type="FunFam" id="2.10.70.10:FF:000002">
    <property type="entry name" value="CUB and Sushi multiple domains 3"/>
    <property type="match status" value="8"/>
</dbReference>
<reference evidence="16" key="3">
    <citation type="submission" date="2025-09" db="UniProtKB">
        <authorList>
            <consortium name="Ensembl"/>
        </authorList>
    </citation>
    <scope>IDENTIFICATION</scope>
</reference>
<evidence type="ECO:0000256" key="6">
    <source>
        <dbReference type="ARBA" id="ARBA00022989"/>
    </source>
</evidence>
<keyword evidence="4 13" id="KW-0732">Signal</keyword>
<dbReference type="PANTHER" id="PTHR45656:SF15">
    <property type="entry name" value="SUSHI DOMAIN-CONTAINING PROTEIN"/>
    <property type="match status" value="1"/>
</dbReference>
<feature type="domain" description="Sushi" evidence="15">
    <location>
        <begin position="2714"/>
        <end position="2775"/>
    </location>
</feature>
<feature type="domain" description="Sushi" evidence="15">
    <location>
        <begin position="2408"/>
        <end position="2470"/>
    </location>
</feature>
<feature type="domain" description="CUB" evidence="14">
    <location>
        <begin position="2301"/>
        <end position="2408"/>
    </location>
</feature>
<dbReference type="InterPro" id="IPR000859">
    <property type="entry name" value="CUB_dom"/>
</dbReference>
<feature type="domain" description="Sushi" evidence="15">
    <location>
        <begin position="858"/>
        <end position="915"/>
    </location>
</feature>
<feature type="domain" description="CUB" evidence="14">
    <location>
        <begin position="1091"/>
        <end position="1199"/>
    </location>
</feature>
<reference evidence="16" key="2">
    <citation type="submission" date="2025-08" db="UniProtKB">
        <authorList>
            <consortium name="Ensembl"/>
        </authorList>
    </citation>
    <scope>IDENTIFICATION</scope>
</reference>
<dbReference type="FunFam" id="2.10.70.10:FF:000014">
    <property type="entry name" value="Membrane cofactor protein"/>
    <property type="match status" value="1"/>
</dbReference>
<sequence>MQWIMSCCLFSVIPGFIHTCGGTLKGRNGTIESPGFPYGYPNGANCTWVIVADEGNRIHIVFQSFAVEEEYDFLSLYDGHPHPANFRTRLTGFTIPPPVTSSGSIFSLRLTSDFAVSAHGFKVAYEELRSSSCGNPGVPPKGILNGTQFNVGDKIRYRCVTGYVLDGHSLLTCVNNAAGVSVWDFPVPICRAEDTCGGTLRGSSGLISSFDFPSLGSSGECKWTILADPGDTISLVFTEFQMEEKSDYLEIEGSEPPTIWLTGMNIPAPIISNKNWLRLHFVTESNHRHKGFRAQYQVKSSGELKSRGVKLLPGKDNTNKLSLMNEGGVKQVSNYCPDPGEPENGKRTGSDFSIGATAQFTCDEDHVLQGSKTITCQRVAEVFAAWSDHRPVCKVKTCGSNLQGPSGTFTSPNFPIQYESNSQCVWIITASDPNKVIQINFEEFDLEIGYDSLTIGDGGEVGDSKTIIQVLTGSFVPDLIVSMSHQMWLHLQSDESVGSIGFKINYKEIDKESCGDPGTPLYGYQEGSGFLNGDVLRFECQFGFELIGERMITCQNNNQWSANIPICIFPCFSNFTAPMGTVLSPDYPEGYGNNLNCVWLIISETGSRIHLAFNDFDLEPPYDFLTIKDGDQSGATILGRFSGAEVPSHLTSNSNILQLEFQADHSMSGRGFNITYSTFGRNECPDPGVPLNARRFGDSFQLGSSISVVCEEGFIKTQGADTITCHLEEGKVMWSGLIPKCEAPCGGHYSGPSGVILSPGWPGYYKDSLSCEWVIEAEQGRSIKISFDRFQTELSYDFLEVHDGPNLLSPLIGSFNGTQVPQFLFSTSNFLYLLFTTDNSRSNSGFKIFYEVVTLDTYSCMDPGIPVNGARLSHDLSIGATVSYQCDPGYRLSHDEPLVCEKNHFWSHSLPTCDASCGGDIRGPAGIILSPGYPELYPNSLNCTWTVEVSHGKGVQFTFHSFHLEDHHDYLLITENGSFAQPLARLTGSERPAPVNAGLYGNFKAQLRFISDFSISLQGFNISFSEYNLEPCQDPGTPRFGWHTGSRFGIGDSLAFHCNTGYRLQGAKEIVCLGGGRRMWSAPLPRCVAECGSTVSNNEGVLLSPNYPMNYDNSHECVYSIQVQTGKGINITASSFQLAQGDVLKLYDGKDGAAPLLGTYTGTLMQGLSLTSTSNYLWLEFYSDHEMTAAGFRLIYHSFELSHCDEPGVPQFGFKISDQGHFAGSAITFGCDQGYTLHGSGILKCMTGERRAWDNHLPSCIAECGGSFKGESTGRILSPGYPFPYDNNLRCTWTIEVNSGNIVSLQFLAFDTEASHDILKVWDGPPENEMSLKEVSGSLLPEGIHSTLNVVTIQFETDFYITKSGFAIDFSSSLATACRDPGIPMNGSRNGEGREPGDSVTFSCDPGYELQGESRITCIQVENRYYWQPSPPSCIAPCGGNVTGSSGFILSPNYPHPYPHSKDCDWLIAVHSDYVISLAFISFSIEPNYDFLYIYDGPDSSAHLIGSFQDSKLPEKIESTSNFMYLAFRSDGSVSYTGFHLEYKAKLREACFDPGNVMNGTRMGTDYKLGSMVTFHCEAGYLLQGYSTLTCVMGNSKRPEWDRAKPSCQAPCGGHFTGSEGTVLSPNYPHNYTRGQSCVYDIFVPGDFVLFGQFVVFQTLNTDVVEIYDGSSTDSALLSSIFGSHSGETLPLSSGNKMTLKFTTNGTETAKGFHFVYQAVPRTSATQCSSVPEPRFGKRIGNDFGIGMVVLFECNPGYTLHGSSAIRCEAVPNALAQWNGTVPTCVVPCGGVLTDRRGTILSPGYPEPYANYLNCAWRISVPEGAGIQIQVVTFATEHNWDSLDFFDGVDGNAPRLGSYSGTTIPQLLNSTSNNLYLTFQSDISVSAAGFHLEYTGLDSCPEPLPPSNGQKVGDRYTVGDMVSFQCDQGFSLQGNAYITCMPGPVRRWNYPVPLCLGNVLSSTLGVILSPGFPGNYQSSLDCSWRVQLPIGFGIHLQFLNFSTEPVHDYLEVRSGSLETGTVIDRFSGPVVPNSLFSTTHETTLFFHSDYSQNKHGFQIVYQAYELQRCPDPRPFRNGIVIGQDYSVGMTISFECLSGYTLLGEPSLTCLHGVSRNWNHPIPRCEALCGGNVTSMNGTIYSPGHPAEYPHFQDCVWTVRVPPGYGIYINFSVINTEPIYDYITVWDGPDQASPQIGQFSGNSVQEGVSTTANQVLIKFHSDFSTSGFFELHYYAYQLRTCQPPPPVANATVLTDDDEFEIGDIIRYTCLPGFTLVGSEILTCRLGERLQMDGPPPVCQVQCPAHEVRFDSTGVILSPGFPENYPNLQMCSWLINVEKGYNITLHFELFQTEKEFDILEIFDGVQSLSSLSGDIETPFSLTTTGHQLLLRWSSDHGTNRRGFHIRYVAMYCSTPDSPQHGFVVSQTGGHLNSMVRWACDRGYKLIGKGTAVCKKTTYGYYAWDAPVPACQAVSCGVPSAPANGGVLAADYSVGTRVTYFCNGGYRLSSKELTTTVCQPDGTWSNHNKIPRCIVMMCPSLSSFSLDHGKWRIVNGSHYEYGTKIIFTCNPGYYRVGPAHIQCLANGVWSWRNERPRCRTGHCGVPEQIVNGQVIGENFGYRDTVVYQCNPGFRLIGSSVRICQQDHNWSGALPVCIPVTCGHPGSPIYGRTVGDGFNYNDVVRFSCNKGYTLEGPSTAQCQANRQWSQQPPTCRVVNCTDPGIPANSIRESKIEHGNFTFGSVVFYDCNPGYYLFGSSVLTCQPVGHWDKPLPECIEVDCGNPGTPPHGVLRGDKFTFGSTVRYSCLGERQLIGDSSLTCQLNGHWSGPLPHCSGDSTGTCGDPGTPAHASREAGNFKVRSKVRFTCAVGHTLYGSAERICFPNGTWSGKQPFSCLGEHHPQVHIHTQPHTPGGSVLEWGTSVSYSCLPGYELSFPAVLTCTGNGTWSGDLPQCLPKFCGDPGMPPKGRREGHSFIFKSEVTFSCGAPFVLVGSSTRMCREDGTWSGSQPRCIEPTRTTCENPGTPEHGFMNYSTGFKVGSRVDFQCQQGHILQGSTTRLCLPDLTWTGIQPTCIPHACKQPRSPANADVAGLDLPSYGYTLVYSCQPGYFLSGGSEHRVCRSDGSWTGKVPVCRGTCLAQVFLEEANSPVPDDVFAPDFIWKGSYDYKGQKQPMTLTVTSFNATTRKVNVTLTDSSVEFLLSGVYKRQEARLMLLLYQMRALAHSSLSRISDETWAMDGFVSAEPEGGSYVFQGFIQGKDYGQFGLQRLGKLLHNRGTVSQLTRYTFLLVFFSIHRKTDKAQYTGCSVHENNNGQATFENPMYNTNTKAAEGKVVRFDPNLNTICTMV</sequence>
<feature type="chain" id="PRO_5025658339" evidence="13">
    <location>
        <begin position="20"/>
        <end position="3347"/>
    </location>
</feature>
<feature type="disulfide bond" evidence="12">
    <location>
        <begin position="886"/>
        <end position="913"/>
    </location>
</feature>
<feature type="domain" description="CUB" evidence="14">
    <location>
        <begin position="1438"/>
        <end position="1546"/>
    </location>
</feature>
<organism evidence="16 17">
    <name type="scientific">Salarias fasciatus</name>
    <name type="common">Jewelled blenny</name>
    <name type="synonym">Blennius fasciatus</name>
    <dbReference type="NCBI Taxonomy" id="181472"/>
    <lineage>
        <taxon>Eukaryota</taxon>
        <taxon>Metazoa</taxon>
        <taxon>Chordata</taxon>
        <taxon>Craniata</taxon>
        <taxon>Vertebrata</taxon>
        <taxon>Euteleostomi</taxon>
        <taxon>Actinopterygii</taxon>
        <taxon>Neopterygii</taxon>
        <taxon>Teleostei</taxon>
        <taxon>Neoteleostei</taxon>
        <taxon>Acanthomorphata</taxon>
        <taxon>Ovalentaria</taxon>
        <taxon>Blenniimorphae</taxon>
        <taxon>Blenniiformes</taxon>
        <taxon>Blennioidei</taxon>
        <taxon>Blenniidae</taxon>
        <taxon>Salariinae</taxon>
        <taxon>Salarias</taxon>
    </lineage>
</organism>
<dbReference type="SUPFAM" id="SSF49854">
    <property type="entry name" value="Spermadhesin, CUB domain"/>
    <property type="match status" value="14"/>
</dbReference>
<evidence type="ECO:0000256" key="12">
    <source>
        <dbReference type="PROSITE-ProRule" id="PRU00302"/>
    </source>
</evidence>
<feature type="disulfide bond" evidence="12">
    <location>
        <begin position="2746"/>
        <end position="2773"/>
    </location>
</feature>
<feature type="domain" description="Sushi" evidence="15">
    <location>
        <begin position="2238"/>
        <end position="2299"/>
    </location>
</feature>
<feature type="domain" description="CUB" evidence="14">
    <location>
        <begin position="1955"/>
        <end position="2064"/>
    </location>
</feature>
<evidence type="ECO:0000256" key="13">
    <source>
        <dbReference type="SAM" id="SignalP"/>
    </source>
</evidence>
<evidence type="ECO:0000256" key="3">
    <source>
        <dbReference type="ARBA" id="ARBA00022692"/>
    </source>
</evidence>